<keyword evidence="2" id="KW-0067">ATP-binding</keyword>
<evidence type="ECO:0000313" key="3">
    <source>
        <dbReference type="Proteomes" id="UP001577267"/>
    </source>
</evidence>
<dbReference type="RefSeq" id="WP_375062939.1">
    <property type="nucleotide sequence ID" value="NZ_JBHGBT010000008.1"/>
</dbReference>
<dbReference type="EMBL" id="JBHGBT010000008">
    <property type="protein sequence ID" value="MFB4195005.1"/>
    <property type="molecule type" value="Genomic_DNA"/>
</dbReference>
<protein>
    <submittedName>
        <fullName evidence="2">ATP-binding protein</fullName>
    </submittedName>
</protein>
<feature type="signal peptide" evidence="1">
    <location>
        <begin position="1"/>
        <end position="31"/>
    </location>
</feature>
<dbReference type="GO" id="GO:0005524">
    <property type="term" value="F:ATP binding"/>
    <property type="evidence" value="ECO:0007669"/>
    <property type="project" value="UniProtKB-KW"/>
</dbReference>
<reference evidence="2 3" key="1">
    <citation type="submission" date="2024-09" db="EMBL/GenBank/DDBJ databases">
        <title>Draft genome sequence of multifaceted antimicrobials producing Streptomyces sp. strain FH1.</title>
        <authorList>
            <person name="Hassan F."/>
            <person name="Ali H."/>
            <person name="Hassan N."/>
            <person name="Nawaz A."/>
        </authorList>
    </citation>
    <scope>NUCLEOTIDE SEQUENCE [LARGE SCALE GENOMIC DNA]</scope>
    <source>
        <strain evidence="2 3">FH1</strain>
    </source>
</reference>
<feature type="chain" id="PRO_5046594004" evidence="1">
    <location>
        <begin position="32"/>
        <end position="135"/>
    </location>
</feature>
<evidence type="ECO:0000256" key="1">
    <source>
        <dbReference type="SAM" id="SignalP"/>
    </source>
</evidence>
<organism evidence="2 3">
    <name type="scientific">Streptomyces carpaticus</name>
    <dbReference type="NCBI Taxonomy" id="285558"/>
    <lineage>
        <taxon>Bacteria</taxon>
        <taxon>Bacillati</taxon>
        <taxon>Actinomycetota</taxon>
        <taxon>Actinomycetes</taxon>
        <taxon>Kitasatosporales</taxon>
        <taxon>Streptomycetaceae</taxon>
        <taxon>Streptomyces</taxon>
    </lineage>
</organism>
<name>A0ABV4ZLK2_9ACTN</name>
<keyword evidence="2" id="KW-0547">Nucleotide-binding</keyword>
<proteinExistence type="predicted"/>
<comment type="caution">
    <text evidence="2">The sequence shown here is derived from an EMBL/GenBank/DDBJ whole genome shotgun (WGS) entry which is preliminary data.</text>
</comment>
<dbReference type="Proteomes" id="UP001577267">
    <property type="component" value="Unassembled WGS sequence"/>
</dbReference>
<keyword evidence="1" id="KW-0732">Signal</keyword>
<accession>A0ABV4ZLK2</accession>
<gene>
    <name evidence="2" type="ORF">ACE11A_11645</name>
</gene>
<sequence length="135" mass="12930">MSNPLQRRVTKAAVVLAAAAPLVGAAGQAGALGLPTNGDLNGITNLDPATLGNTVEGVTKTAGGLTGEENRTLPALGETANSAIQGTVPAAQQVVGELAAEVATEGAGALGKTLTSAAPVNPTSATQLLGGLPIG</sequence>
<keyword evidence="3" id="KW-1185">Reference proteome</keyword>
<evidence type="ECO:0000313" key="2">
    <source>
        <dbReference type="EMBL" id="MFB4195005.1"/>
    </source>
</evidence>